<accession>A0A445N019</accession>
<dbReference type="EMBL" id="OJIN01000184">
    <property type="protein sequence ID" value="SPD75067.1"/>
    <property type="molecule type" value="Genomic_DNA"/>
</dbReference>
<name>A0A445N019_9BACT</name>
<protein>
    <submittedName>
        <fullName evidence="1">Uncharacterized protein</fullName>
    </submittedName>
</protein>
<organism evidence="1">
    <name type="scientific">uncultured Desulfobacterium sp</name>
    <dbReference type="NCBI Taxonomy" id="201089"/>
    <lineage>
        <taxon>Bacteria</taxon>
        <taxon>Pseudomonadati</taxon>
        <taxon>Thermodesulfobacteriota</taxon>
        <taxon>Desulfobacteria</taxon>
        <taxon>Desulfobacterales</taxon>
        <taxon>Desulfobacteriaceae</taxon>
        <taxon>Desulfobacterium</taxon>
        <taxon>environmental samples</taxon>
    </lineage>
</organism>
<proteinExistence type="predicted"/>
<gene>
    <name evidence="1" type="ORF">PITCH_A420028</name>
</gene>
<reference evidence="1" key="1">
    <citation type="submission" date="2018-01" db="EMBL/GenBank/DDBJ databases">
        <authorList>
            <person name="Regsiter A."/>
            <person name="William W."/>
        </authorList>
    </citation>
    <scope>NUCLEOTIDE SEQUENCE</scope>
    <source>
        <strain evidence="1">TRIP AH-1</strain>
    </source>
</reference>
<dbReference type="AlphaFoldDB" id="A0A445N019"/>
<sequence length="141" mass="16305">MSKNIDKDGLIAYLNLSSKIADYESLLYGSEKELERNELKINDLVSRQNRIRFAEDQRDLFREQIESVLMILVELHQNINFDVNLYFDLVYNLMILVYDRVVSLEKEQPSIASMLKDIGIDDYIKQKIKALLNHTCGGGCG</sequence>
<evidence type="ECO:0000313" key="1">
    <source>
        <dbReference type="EMBL" id="SPD75067.1"/>
    </source>
</evidence>